<sequence length="47" mass="5409">MNAHRPAPLWLRALLWALAVALLLAVFAWYQQPALMVELANQLWSCF</sequence>
<name>A0ABT0YHW2_9BURK</name>
<accession>A0ABT0YHW2</accession>
<protein>
    <submittedName>
        <fullName evidence="1">Uncharacterized protein</fullName>
    </submittedName>
</protein>
<evidence type="ECO:0000313" key="2">
    <source>
        <dbReference type="Proteomes" id="UP001165541"/>
    </source>
</evidence>
<gene>
    <name evidence="1" type="ORF">M8A51_02075</name>
</gene>
<organism evidence="1 2">
    <name type="scientific">Caldimonas mangrovi</name>
    <dbReference type="NCBI Taxonomy" id="2944811"/>
    <lineage>
        <taxon>Bacteria</taxon>
        <taxon>Pseudomonadati</taxon>
        <taxon>Pseudomonadota</taxon>
        <taxon>Betaproteobacteria</taxon>
        <taxon>Burkholderiales</taxon>
        <taxon>Sphaerotilaceae</taxon>
        <taxon>Caldimonas</taxon>
    </lineage>
</organism>
<reference evidence="1" key="1">
    <citation type="submission" date="2022-05" db="EMBL/GenBank/DDBJ databases">
        <title>Schlegelella sp. nov., isolated from mangrove soil.</title>
        <authorList>
            <person name="Liu Y."/>
            <person name="Ge X."/>
            <person name="Liu W."/>
        </authorList>
    </citation>
    <scope>NUCLEOTIDE SEQUENCE</scope>
    <source>
        <strain evidence="1">S2-27</strain>
    </source>
</reference>
<evidence type="ECO:0000313" key="1">
    <source>
        <dbReference type="EMBL" id="MCM5678312.1"/>
    </source>
</evidence>
<comment type="caution">
    <text evidence="1">The sequence shown here is derived from an EMBL/GenBank/DDBJ whole genome shotgun (WGS) entry which is preliminary data.</text>
</comment>
<dbReference type="RefSeq" id="WP_251776446.1">
    <property type="nucleotide sequence ID" value="NZ_JAMKFE010000001.1"/>
</dbReference>
<proteinExistence type="predicted"/>
<dbReference type="Proteomes" id="UP001165541">
    <property type="component" value="Unassembled WGS sequence"/>
</dbReference>
<dbReference type="EMBL" id="JAMKFE010000001">
    <property type="protein sequence ID" value="MCM5678312.1"/>
    <property type="molecule type" value="Genomic_DNA"/>
</dbReference>
<keyword evidence="2" id="KW-1185">Reference proteome</keyword>